<evidence type="ECO:0000256" key="6">
    <source>
        <dbReference type="ARBA" id="ARBA00022806"/>
    </source>
</evidence>
<reference evidence="20" key="1">
    <citation type="submission" date="2016-10" db="EMBL/GenBank/DDBJ databases">
        <authorList>
            <person name="Varghese N."/>
            <person name="Submissions S."/>
        </authorList>
    </citation>
    <scope>NUCLEOTIDE SEQUENCE [LARGE SCALE GENOMIC DNA]</scope>
    <source>
        <strain evidence="20">DSM 23515</strain>
    </source>
</reference>
<feature type="binding site" evidence="15">
    <location>
        <position position="1003"/>
    </location>
    <ligand>
        <name>Mg(2+)</name>
        <dbReference type="ChEBI" id="CHEBI:18420"/>
    </ligand>
</feature>
<keyword evidence="4 15" id="KW-0227">DNA damage</keyword>
<evidence type="ECO:0000313" key="19">
    <source>
        <dbReference type="EMBL" id="SFF95744.1"/>
    </source>
</evidence>
<evidence type="ECO:0000256" key="4">
    <source>
        <dbReference type="ARBA" id="ARBA00022763"/>
    </source>
</evidence>
<feature type="binding site" evidence="16">
    <location>
        <begin position="19"/>
        <end position="26"/>
    </location>
    <ligand>
        <name>ATP</name>
        <dbReference type="ChEBI" id="CHEBI:30616"/>
    </ligand>
</feature>
<organism evidence="19 20">
    <name type="scientific">Salegentibacter agarivorans</name>
    <dbReference type="NCBI Taxonomy" id="345907"/>
    <lineage>
        <taxon>Bacteria</taxon>
        <taxon>Pseudomonadati</taxon>
        <taxon>Bacteroidota</taxon>
        <taxon>Flavobacteriia</taxon>
        <taxon>Flavobacteriales</taxon>
        <taxon>Flavobacteriaceae</taxon>
        <taxon>Salegentibacter</taxon>
    </lineage>
</organism>
<evidence type="ECO:0000256" key="14">
    <source>
        <dbReference type="ARBA" id="ARBA00048988"/>
    </source>
</evidence>
<keyword evidence="6 15" id="KW-0347">Helicase</keyword>
<evidence type="ECO:0000256" key="2">
    <source>
        <dbReference type="ARBA" id="ARBA00022723"/>
    </source>
</evidence>
<dbReference type="EMBL" id="FOOH01000016">
    <property type="protein sequence ID" value="SFF95744.1"/>
    <property type="molecule type" value="Genomic_DNA"/>
</dbReference>
<dbReference type="GO" id="GO:0005524">
    <property type="term" value="F:ATP binding"/>
    <property type="evidence" value="ECO:0007669"/>
    <property type="project" value="UniProtKB-UniRule"/>
</dbReference>
<dbReference type="CDD" id="cd22352">
    <property type="entry name" value="RecB_C-like"/>
    <property type="match status" value="1"/>
</dbReference>
<dbReference type="Gene3D" id="1.10.3170.10">
    <property type="entry name" value="Recbcd, chain B, domain 2"/>
    <property type="match status" value="1"/>
</dbReference>
<comment type="function">
    <text evidence="15">A helicase/nuclease that prepares dsDNA breaks (DSB) for recombinational DNA repair. Binds to DSBs and unwinds DNA via a highly rapid and processive ATP-dependent bidirectional helicase activity. Unwinds dsDNA until it encounters a Chi (crossover hotspot instigator) sequence from the 3' direction. Cuts ssDNA a few nucleotides 3' to the Chi site. The properties and activities of the enzyme are changed at Chi. The Chi-altered holoenzyme produces a long 3'-ssDNA overhang and facilitates RecA-binding to the ssDNA for homologous DNA recombination and repair. Holoenzyme degrades any linearized DNA that is unable to undergo homologous recombination. In the holoenzyme this subunit contributes ATPase, 3'-5' helicase, exonuclease activity and loads RecA onto ssDNA.</text>
</comment>
<keyword evidence="7 15" id="KW-0269">Exonuclease</keyword>
<dbReference type="EC" id="3.1.11.5" evidence="15"/>
<comment type="miscellaneous">
    <text evidence="15">In the RecBCD complex, RecB has a slow 3'-5' helicase, an exonuclease activity and loads RecA onto ssDNA, RecD has a fast 5'-3' helicase activity, while RecC stimulates the ATPase and processivity of the RecB helicase and contributes to recognition of the Chi site.</text>
</comment>
<dbReference type="SUPFAM" id="SSF52540">
    <property type="entry name" value="P-loop containing nucleoside triphosphate hydrolases"/>
    <property type="match status" value="1"/>
</dbReference>
<evidence type="ECO:0000256" key="7">
    <source>
        <dbReference type="ARBA" id="ARBA00022839"/>
    </source>
</evidence>
<dbReference type="AlphaFoldDB" id="A0A1I2MW01"/>
<keyword evidence="11 15" id="KW-0234">DNA repair</keyword>
<dbReference type="GO" id="GO:0008854">
    <property type="term" value="F:exodeoxyribonuclease V activity"/>
    <property type="evidence" value="ECO:0007669"/>
    <property type="project" value="UniProtKB-EC"/>
</dbReference>
<dbReference type="InterPro" id="IPR027417">
    <property type="entry name" value="P-loop_NTPase"/>
</dbReference>
<dbReference type="SUPFAM" id="SSF52980">
    <property type="entry name" value="Restriction endonuclease-like"/>
    <property type="match status" value="1"/>
</dbReference>
<evidence type="ECO:0000259" key="17">
    <source>
        <dbReference type="PROSITE" id="PS51198"/>
    </source>
</evidence>
<dbReference type="HAMAP" id="MF_01485">
    <property type="entry name" value="RecB"/>
    <property type="match status" value="1"/>
</dbReference>
<keyword evidence="5 15" id="KW-0378">Hydrolase</keyword>
<dbReference type="GO" id="GO:0005829">
    <property type="term" value="C:cytosol"/>
    <property type="evidence" value="ECO:0007669"/>
    <property type="project" value="TreeGrafter"/>
</dbReference>
<sequence>MAKFNVLDIQLKGKNLVEASAGTGKTYSIAILVLRLLLEEKKEISRILMVTFTNKAVGELADRVRKFVKIALKYLEDPKIKVELEIKLIIDRELTITGRAELEQLLKSALYNMDEAPIQTIDSFAGECLTSYAFETGRPFGQELITDYSEVVETCVQKFWRENIANKNEEEYVQLKRHISLQTLQALVYEAINAKEYIYGENILKKLHSQENKFRHLWAGKLKKYLKEIDDLDLKGFREAKKEKLKDKFKDFNQFITCIRQKDNKTNNEAVAILFPEEEKLYEDLDLTGNHPVHALYNECIKKSVRKIYDFFKENNLITYKQILDKLHDVLEENDHLQEILSKRYDAVFIDEFQDTNRTQYEIYDQAFGKNNLIFYIGDPKQSIYGFRGADLHSYTVAAAKVDHFHTMDVSFRSTEKMTKALNIFFKPSDDFDTFHTAQSLESKEEKLNINYIPVSSGKKDKNAVGVTDATGNAIPLRIFTEENKDDILYHSVSLVKNLLGPDYLLNNKRIKPSDIGILVRNGYEGEDLKHELTVAEVKAITMNDNKIFSAKEAKSVSYLLEAVENPNRGNINRALLTELTKYSRRELLELDEDSLSEMFRKYRKLWFESGVYALLRKFMDEFGVVHFLMKEKSEEGLRSLSNLTQIAEVLQQEELHNQVGPTALLKYLNYQISSSNAVGDEYEQRIESDEDAVQIYNIHKAKGLQFPIVIAPYLDLDDTKEWNFNTFRDPVENVYKFYAKGLAPTIAKDFFVRQNTQENRRLLYVTLTRAEYNCFLFRESGADSALKPFVEALENNEQATGLIEVNEFNLAENVQLYKQDQDTEKWGEALDPGTNNLKDKNWRKMSFSGLSSKGPYTLKENSAEEMEEYDKFIFKEIPGGKKMGNLLHELFENIDFDDASEHKNMLEDIVDRYYPEKKEELAKLEEFIPAVLKAKIKFDEDSEEVNLHRLGKSDKICELEFDFLSRSFKLSQLRDVPELNGFKIYTKKWPFSPEGMLTGFVDLLFRQNEKFYILDWKSNYLGDSLEHYEKEDLVAAMNENNYHLQYLIYTVAVKRFLESRLGSDFDYSRDFGGVIYMFLRGNREGEDTGVFTTKPSFEQVQYFEELFYKDNMEDELRTFEEIKNDFTSQI</sequence>
<comment type="catalytic activity">
    <reaction evidence="15">
        <text>Exonucleolytic cleavage (in the presence of ATP) in either 5'- to 3'- or 3'- to 5'-direction to yield 5'-phosphooligonucleotides.</text>
        <dbReference type="EC" id="3.1.11.5"/>
    </reaction>
</comment>
<evidence type="ECO:0000256" key="9">
    <source>
        <dbReference type="ARBA" id="ARBA00022842"/>
    </source>
</evidence>
<comment type="catalytic activity">
    <reaction evidence="13 15">
        <text>Couples ATP hydrolysis with the unwinding of duplex DNA by translocating in the 3'-5' direction.</text>
        <dbReference type="EC" id="5.6.2.4"/>
    </reaction>
</comment>
<dbReference type="PANTHER" id="PTHR11070">
    <property type="entry name" value="UVRD / RECB / PCRA DNA HELICASE FAMILY MEMBER"/>
    <property type="match status" value="1"/>
</dbReference>
<dbReference type="PANTHER" id="PTHR11070:SF23">
    <property type="entry name" value="RECBCD ENZYME SUBUNIT RECB"/>
    <property type="match status" value="1"/>
</dbReference>
<evidence type="ECO:0000256" key="10">
    <source>
        <dbReference type="ARBA" id="ARBA00023125"/>
    </source>
</evidence>
<dbReference type="RefSeq" id="WP_093305198.1">
    <property type="nucleotide sequence ID" value="NZ_FOOH01000016.1"/>
</dbReference>
<dbReference type="GO" id="GO:0016887">
    <property type="term" value="F:ATP hydrolysis activity"/>
    <property type="evidence" value="ECO:0007669"/>
    <property type="project" value="RHEA"/>
</dbReference>
<keyword evidence="9 15" id="KW-0460">Magnesium</keyword>
<comment type="similarity">
    <text evidence="15">Belongs to the helicase family. UvrD subfamily.</text>
</comment>
<dbReference type="Pfam" id="PF00580">
    <property type="entry name" value="UvrD-helicase"/>
    <property type="match status" value="1"/>
</dbReference>
<dbReference type="InterPro" id="IPR011604">
    <property type="entry name" value="PDDEXK-like_dom_sf"/>
</dbReference>
<dbReference type="GO" id="GO:0003677">
    <property type="term" value="F:DNA binding"/>
    <property type="evidence" value="ECO:0007669"/>
    <property type="project" value="UniProtKB-UniRule"/>
</dbReference>
<evidence type="ECO:0000313" key="20">
    <source>
        <dbReference type="Proteomes" id="UP000199116"/>
    </source>
</evidence>
<keyword evidence="8 15" id="KW-0067">ATP-binding</keyword>
<comment type="catalytic activity">
    <reaction evidence="14 15">
        <text>ATP + H2O = ADP + phosphate + H(+)</text>
        <dbReference type="Rhea" id="RHEA:13065"/>
        <dbReference type="ChEBI" id="CHEBI:15377"/>
        <dbReference type="ChEBI" id="CHEBI:15378"/>
        <dbReference type="ChEBI" id="CHEBI:30616"/>
        <dbReference type="ChEBI" id="CHEBI:43474"/>
        <dbReference type="ChEBI" id="CHEBI:456216"/>
        <dbReference type="EC" id="5.6.2.4"/>
    </reaction>
</comment>
<dbReference type="InterPro" id="IPR014016">
    <property type="entry name" value="UvrD-like_ATP-bd"/>
</dbReference>
<accession>A0A1I2MW01</accession>
<dbReference type="GO" id="GO:0000287">
    <property type="term" value="F:magnesium ion binding"/>
    <property type="evidence" value="ECO:0007669"/>
    <property type="project" value="UniProtKB-UniRule"/>
</dbReference>
<keyword evidence="20" id="KW-1185">Reference proteome</keyword>
<comment type="subunit">
    <text evidence="15">Heterotrimer of RecB, RecC and RecD. All subunits contribute to DNA-binding. Interacts with RecA.</text>
</comment>
<comment type="domain">
    <text evidence="15">The C-terminal domain has nuclease activity and interacts with RecD. It interacts with RecA, facilitating its loading onto ssDNA.</text>
</comment>
<feature type="domain" description="UvrD-like helicase C-terminal" evidence="18">
    <location>
        <begin position="445"/>
        <end position="704"/>
    </location>
</feature>
<dbReference type="PROSITE" id="PS51217">
    <property type="entry name" value="UVRD_HELICASE_CTER"/>
    <property type="match status" value="1"/>
</dbReference>
<gene>
    <name evidence="15" type="primary">recB</name>
    <name evidence="19" type="ORF">SAMN04488033_11669</name>
</gene>
<comment type="cofactor">
    <cofactor evidence="15">
        <name>Mg(2+)</name>
        <dbReference type="ChEBI" id="CHEBI:18420"/>
    </cofactor>
    <text evidence="15">Binds 1 Mg(2+) ion per subunit.</text>
</comment>
<proteinExistence type="inferred from homology"/>
<dbReference type="Proteomes" id="UP000199116">
    <property type="component" value="Unassembled WGS sequence"/>
</dbReference>
<dbReference type="EC" id="5.6.2.4" evidence="15"/>
<evidence type="ECO:0000256" key="13">
    <source>
        <dbReference type="ARBA" id="ARBA00034617"/>
    </source>
</evidence>
<feature type="region of interest" description="Nuclease activity, interacts with RecD and RecA" evidence="15">
    <location>
        <begin position="842"/>
        <end position="1131"/>
    </location>
</feature>
<dbReference type="Gene3D" id="1.10.486.10">
    <property type="entry name" value="PCRA, domain 4"/>
    <property type="match status" value="1"/>
</dbReference>
<evidence type="ECO:0000256" key="12">
    <source>
        <dbReference type="ARBA" id="ARBA00023235"/>
    </source>
</evidence>
<evidence type="ECO:0000256" key="8">
    <source>
        <dbReference type="ARBA" id="ARBA00022840"/>
    </source>
</evidence>
<dbReference type="Gene3D" id="3.40.50.300">
    <property type="entry name" value="P-loop containing nucleotide triphosphate hydrolases"/>
    <property type="match status" value="2"/>
</dbReference>
<comment type="domain">
    <text evidence="15">The N-terminal DNA-binding domain is a ssDNA-dependent ATPase and has ATP-dependent 3'-5' helicase function. This domain interacts with RecC.</text>
</comment>
<dbReference type="GO" id="GO:0009338">
    <property type="term" value="C:exodeoxyribonuclease V complex"/>
    <property type="evidence" value="ECO:0007669"/>
    <property type="project" value="TreeGrafter"/>
</dbReference>
<keyword evidence="3 15" id="KW-0547">Nucleotide-binding</keyword>
<evidence type="ECO:0000256" key="11">
    <source>
        <dbReference type="ARBA" id="ARBA00023204"/>
    </source>
</evidence>
<dbReference type="InterPro" id="IPR004586">
    <property type="entry name" value="RecB"/>
</dbReference>
<feature type="binding site" evidence="15">
    <location>
        <position position="889"/>
    </location>
    <ligand>
        <name>Mg(2+)</name>
        <dbReference type="ChEBI" id="CHEBI:18420"/>
    </ligand>
</feature>
<evidence type="ECO:0000256" key="1">
    <source>
        <dbReference type="ARBA" id="ARBA00022722"/>
    </source>
</evidence>
<dbReference type="InterPro" id="IPR000212">
    <property type="entry name" value="DNA_helicase_UvrD/REP"/>
</dbReference>
<feature type="binding site" evidence="15">
    <location>
        <position position="1016"/>
    </location>
    <ligand>
        <name>Mg(2+)</name>
        <dbReference type="ChEBI" id="CHEBI:18420"/>
    </ligand>
</feature>
<evidence type="ECO:0000256" key="16">
    <source>
        <dbReference type="PROSITE-ProRule" id="PRU00560"/>
    </source>
</evidence>
<dbReference type="GO" id="GO:0000724">
    <property type="term" value="P:double-strand break repair via homologous recombination"/>
    <property type="evidence" value="ECO:0007669"/>
    <property type="project" value="UniProtKB-UniRule"/>
</dbReference>
<feature type="region of interest" description="DNA-binding and helicase activity, interacts with RecC" evidence="15">
    <location>
        <begin position="1"/>
        <end position="840"/>
    </location>
</feature>
<keyword evidence="2 15" id="KW-0479">Metal-binding</keyword>
<name>A0A1I2MW01_9FLAO</name>
<evidence type="ECO:0000256" key="3">
    <source>
        <dbReference type="ARBA" id="ARBA00022741"/>
    </source>
</evidence>
<protein>
    <recommendedName>
        <fullName evidence="15">RecBCD enzyme subunit RecB</fullName>
        <ecNumber evidence="15">3.1.11.5</ecNumber>
        <ecNumber evidence="15">5.6.2.4</ecNumber>
    </recommendedName>
    <alternativeName>
        <fullName evidence="15">DNA 3'-5' helicase subunit RecB</fullName>
    </alternativeName>
    <alternativeName>
        <fullName evidence="15">Exonuclease V subunit RecB</fullName>
        <shortName evidence="15">ExoV subunit RecB</shortName>
    </alternativeName>
    <alternativeName>
        <fullName evidence="15">Helicase/nuclease RecBCD subunit RecB</fullName>
    </alternativeName>
</protein>
<evidence type="ECO:0000259" key="18">
    <source>
        <dbReference type="PROSITE" id="PS51217"/>
    </source>
</evidence>
<evidence type="ECO:0000256" key="5">
    <source>
        <dbReference type="ARBA" id="ARBA00022801"/>
    </source>
</evidence>
<keyword evidence="12 15" id="KW-0413">Isomerase</keyword>
<evidence type="ECO:0000256" key="15">
    <source>
        <dbReference type="HAMAP-Rule" id="MF_01485"/>
    </source>
</evidence>
<dbReference type="InterPro" id="IPR011335">
    <property type="entry name" value="Restrct_endonuc-II-like"/>
</dbReference>
<keyword evidence="10 15" id="KW-0238">DNA-binding</keyword>
<feature type="active site" description="For nuclease activity" evidence="15">
    <location>
        <position position="1016"/>
    </location>
</feature>
<dbReference type="PROSITE" id="PS51198">
    <property type="entry name" value="UVRD_HELICASE_ATP_BIND"/>
    <property type="match status" value="1"/>
</dbReference>
<feature type="domain" description="UvrD-like helicase ATP-binding" evidence="17">
    <location>
        <begin position="1"/>
        <end position="415"/>
    </location>
</feature>
<dbReference type="GO" id="GO:0043138">
    <property type="term" value="F:3'-5' DNA helicase activity"/>
    <property type="evidence" value="ECO:0007669"/>
    <property type="project" value="UniProtKB-UniRule"/>
</dbReference>
<dbReference type="InterPro" id="IPR014017">
    <property type="entry name" value="DNA_helicase_UvrD-like_C"/>
</dbReference>
<dbReference type="Gene3D" id="3.90.320.10">
    <property type="match status" value="1"/>
</dbReference>
<dbReference type="Pfam" id="PF12705">
    <property type="entry name" value="PDDEXK_1"/>
    <property type="match status" value="1"/>
</dbReference>
<dbReference type="InterPro" id="IPR038726">
    <property type="entry name" value="PDDEXK_AddAB-type"/>
</dbReference>
<dbReference type="Pfam" id="PF13361">
    <property type="entry name" value="UvrD_C"/>
    <property type="match status" value="2"/>
</dbReference>
<keyword evidence="1 15" id="KW-0540">Nuclease</keyword>